<organism evidence="1 2">
    <name type="scientific">Xenopus laevis</name>
    <name type="common">African clawed frog</name>
    <dbReference type="NCBI Taxonomy" id="8355"/>
    <lineage>
        <taxon>Eukaryota</taxon>
        <taxon>Metazoa</taxon>
        <taxon>Chordata</taxon>
        <taxon>Craniata</taxon>
        <taxon>Vertebrata</taxon>
        <taxon>Euteleostomi</taxon>
        <taxon>Amphibia</taxon>
        <taxon>Batrachia</taxon>
        <taxon>Anura</taxon>
        <taxon>Pipoidea</taxon>
        <taxon>Pipidae</taxon>
        <taxon>Xenopodinae</taxon>
        <taxon>Xenopus</taxon>
        <taxon>Xenopus</taxon>
    </lineage>
</organism>
<dbReference type="EMBL" id="CM004481">
    <property type="protein sequence ID" value="OCT66105.1"/>
    <property type="molecule type" value="Genomic_DNA"/>
</dbReference>
<feature type="non-terminal residue" evidence="1">
    <location>
        <position position="1"/>
    </location>
</feature>
<protein>
    <submittedName>
        <fullName evidence="1">Uncharacterized protein</fullName>
    </submittedName>
</protein>
<reference evidence="2" key="1">
    <citation type="journal article" date="2016" name="Nature">
        <title>Genome evolution in the allotetraploid frog Xenopus laevis.</title>
        <authorList>
            <person name="Session A.M."/>
            <person name="Uno Y."/>
            <person name="Kwon T."/>
            <person name="Chapman J.A."/>
            <person name="Toyoda A."/>
            <person name="Takahashi S."/>
            <person name="Fukui A."/>
            <person name="Hikosaka A."/>
            <person name="Suzuki A."/>
            <person name="Kondo M."/>
            <person name="van Heeringen S.J."/>
            <person name="Quigley I."/>
            <person name="Heinz S."/>
            <person name="Ogino H."/>
            <person name="Ochi H."/>
            <person name="Hellsten U."/>
            <person name="Lyons J.B."/>
            <person name="Simakov O."/>
            <person name="Putnam N."/>
            <person name="Stites J."/>
            <person name="Kuroki Y."/>
            <person name="Tanaka T."/>
            <person name="Michiue T."/>
            <person name="Watanabe M."/>
            <person name="Bogdanovic O."/>
            <person name="Lister R."/>
            <person name="Georgiou G."/>
            <person name="Paranjpe S.S."/>
            <person name="van Kruijsbergen I."/>
            <person name="Shu S."/>
            <person name="Carlson J."/>
            <person name="Kinoshita T."/>
            <person name="Ohta Y."/>
            <person name="Mawaribuchi S."/>
            <person name="Jenkins J."/>
            <person name="Grimwood J."/>
            <person name="Schmutz J."/>
            <person name="Mitros T."/>
            <person name="Mozaffari S.V."/>
            <person name="Suzuki Y."/>
            <person name="Haramoto Y."/>
            <person name="Yamamoto T.S."/>
            <person name="Takagi C."/>
            <person name="Heald R."/>
            <person name="Miller K."/>
            <person name="Haudenschild C."/>
            <person name="Kitzman J."/>
            <person name="Nakayama T."/>
            <person name="Izutsu Y."/>
            <person name="Robert J."/>
            <person name="Fortriede J."/>
            <person name="Burns K."/>
            <person name="Lotay V."/>
            <person name="Karimi K."/>
            <person name="Yasuoka Y."/>
            <person name="Dichmann D.S."/>
            <person name="Flajnik M.F."/>
            <person name="Houston D.W."/>
            <person name="Shendure J."/>
            <person name="DuPasquier L."/>
            <person name="Vize P.D."/>
            <person name="Zorn A.M."/>
            <person name="Ito M."/>
            <person name="Marcotte E.M."/>
            <person name="Wallingford J.B."/>
            <person name="Ito Y."/>
            <person name="Asashima M."/>
            <person name="Ueno N."/>
            <person name="Matsuda Y."/>
            <person name="Veenstra G.J."/>
            <person name="Fujiyama A."/>
            <person name="Harland R.M."/>
            <person name="Taira M."/>
            <person name="Rokhsar D.S."/>
        </authorList>
    </citation>
    <scope>NUCLEOTIDE SEQUENCE [LARGE SCALE GENOMIC DNA]</scope>
    <source>
        <strain evidence="2">J</strain>
    </source>
</reference>
<proteinExistence type="predicted"/>
<dbReference type="AlphaFoldDB" id="A0A974C530"/>
<dbReference type="Proteomes" id="UP000694892">
    <property type="component" value="Chromosome 8S"/>
</dbReference>
<evidence type="ECO:0000313" key="2">
    <source>
        <dbReference type="Proteomes" id="UP000694892"/>
    </source>
</evidence>
<name>A0A974C530_XENLA</name>
<accession>A0A974C530</accession>
<sequence length="107" mass="12442">VCFLYSYAPGARKHITRKWLSPQRPTIGGWITLVNQALPYRAVTYKNRGCPDKYKRIWNPWFNIVNQLENQFLPYAIKDAVQFNLSEHGWGINAWSWICGKATKAQA</sequence>
<gene>
    <name evidence="1" type="ORF">XELAEV_18042359mg</name>
</gene>
<evidence type="ECO:0000313" key="1">
    <source>
        <dbReference type="EMBL" id="OCT66105.1"/>
    </source>
</evidence>